<comment type="caution">
    <text evidence="1">The sequence shown here is derived from an EMBL/GenBank/DDBJ whole genome shotgun (WGS) entry which is preliminary data.</text>
</comment>
<organism evidence="1 2">
    <name type="scientific">Rhodococcus wratislaviensis</name>
    <name type="common">Tsukamurella wratislaviensis</name>
    <dbReference type="NCBI Taxonomy" id="44752"/>
    <lineage>
        <taxon>Bacteria</taxon>
        <taxon>Bacillati</taxon>
        <taxon>Actinomycetota</taxon>
        <taxon>Actinomycetes</taxon>
        <taxon>Mycobacteriales</taxon>
        <taxon>Nocardiaceae</taxon>
        <taxon>Rhodococcus</taxon>
    </lineage>
</organism>
<evidence type="ECO:0000313" key="2">
    <source>
        <dbReference type="Proteomes" id="UP000287519"/>
    </source>
</evidence>
<dbReference type="InterPro" id="IPR011042">
    <property type="entry name" value="6-blade_b-propeller_TolB-like"/>
</dbReference>
<dbReference type="AlphaFoldDB" id="A0A402CL91"/>
<dbReference type="Gene3D" id="2.120.10.30">
    <property type="entry name" value="TolB, C-terminal domain"/>
    <property type="match status" value="1"/>
</dbReference>
<gene>
    <name evidence="1" type="ORF">Rhow_008775</name>
</gene>
<dbReference type="OrthoDB" id="1158171at2"/>
<keyword evidence="2" id="KW-1185">Reference proteome</keyword>
<sequence>MLNRLAPTAMICVTLLLPSCSTQVDRAPATTVNDGATPVSAASTETFITGAVRPEDLVSIPNTPWVLVSGMASKKLGTGGRLYAVDSNQGVPFEVWPGSGQHTERDQVAYPECPGPPEDAEPHGINVSSVPGEPPVMYAINHKREAVEVFRIDSTTSTLGLVWVGCIPLPHNVYANGVAPLPDGGIALTSMFDPTEPGNPFERMFSGSDTGYVMTWHAGGDWTPVPGSGLGGANGIAVTNDGRSVIAAAWTQKKVVRMPLDGAGERVEVAVPFLPDNLRWTAQGTVLVTGQDISADDVRVCDGGEGTNCPTGYLVVEIDPETMTSAVMHDARGSGFGLATTALPVGREVWVGSIAGERIARVPVS</sequence>
<evidence type="ECO:0000313" key="1">
    <source>
        <dbReference type="EMBL" id="GCE44354.1"/>
    </source>
</evidence>
<dbReference type="SUPFAM" id="SSF63829">
    <property type="entry name" value="Calcium-dependent phosphotriesterase"/>
    <property type="match status" value="1"/>
</dbReference>
<name>A0A402CL91_RHOWR</name>
<dbReference type="EMBL" id="BHYM01000093">
    <property type="protein sequence ID" value="GCE44354.1"/>
    <property type="molecule type" value="Genomic_DNA"/>
</dbReference>
<dbReference type="Proteomes" id="UP000287519">
    <property type="component" value="Unassembled WGS sequence"/>
</dbReference>
<protein>
    <recommendedName>
        <fullName evidence="3">ScyD/ScyE family protein</fullName>
    </recommendedName>
</protein>
<reference evidence="1 2" key="1">
    <citation type="submission" date="2018-11" db="EMBL/GenBank/DDBJ databases">
        <title>Microbial catabolism of amino acid.</title>
        <authorList>
            <person name="Hibi M."/>
            <person name="Ogawa J."/>
        </authorList>
    </citation>
    <scope>NUCLEOTIDE SEQUENCE [LARGE SCALE GENOMIC DNA]</scope>
    <source>
        <strain evidence="1 2">C31-06</strain>
    </source>
</reference>
<proteinExistence type="predicted"/>
<evidence type="ECO:0008006" key="3">
    <source>
        <dbReference type="Google" id="ProtNLM"/>
    </source>
</evidence>
<accession>A0A402CL91</accession>